<dbReference type="InterPro" id="IPR006143">
    <property type="entry name" value="RND_pump_MFP"/>
</dbReference>
<protein>
    <submittedName>
        <fullName evidence="4">Uncharacterized protein</fullName>
    </submittedName>
</protein>
<dbReference type="Gene3D" id="2.40.30.170">
    <property type="match status" value="1"/>
</dbReference>
<comment type="caution">
    <text evidence="4">The sequence shown here is derived from an EMBL/GenBank/DDBJ whole genome shotgun (WGS) entry which is preliminary data.</text>
</comment>
<dbReference type="AlphaFoldDB" id="A0A2H0B4X4"/>
<dbReference type="Gene3D" id="2.40.50.100">
    <property type="match status" value="1"/>
</dbReference>
<evidence type="ECO:0000256" key="2">
    <source>
        <dbReference type="ARBA" id="ARBA00009477"/>
    </source>
</evidence>
<keyword evidence="3" id="KW-0175">Coiled coil</keyword>
<gene>
    <name evidence="4" type="ORF">COX09_00065</name>
</gene>
<reference evidence="4 5" key="1">
    <citation type="submission" date="2017-09" db="EMBL/GenBank/DDBJ databases">
        <title>Depth-based differentiation of microbial function through sediment-hosted aquifers and enrichment of novel symbionts in the deep terrestrial subsurface.</title>
        <authorList>
            <person name="Probst A.J."/>
            <person name="Ladd B."/>
            <person name="Jarett J.K."/>
            <person name="Geller-Mcgrath D.E."/>
            <person name="Sieber C.M."/>
            <person name="Emerson J.B."/>
            <person name="Anantharaman K."/>
            <person name="Thomas B.C."/>
            <person name="Malmstrom R."/>
            <person name="Stieglmeier M."/>
            <person name="Klingl A."/>
            <person name="Woyke T."/>
            <person name="Ryan C.M."/>
            <person name="Banfield J.F."/>
        </authorList>
    </citation>
    <scope>NUCLEOTIDE SEQUENCE [LARGE SCALE GENOMIC DNA]</scope>
    <source>
        <strain evidence="4">CG23_combo_of_CG06-09_8_20_14_all_47_9</strain>
    </source>
</reference>
<dbReference type="InterPro" id="IPR050465">
    <property type="entry name" value="UPF0194_transport"/>
</dbReference>
<dbReference type="PANTHER" id="PTHR32347">
    <property type="entry name" value="EFFLUX SYSTEM COMPONENT YKNX-RELATED"/>
    <property type="match status" value="1"/>
</dbReference>
<proteinExistence type="inferred from homology"/>
<sequence>MIKKIIIGLLILGATYFAYQKWRPKSIEEKYELAPVTREDIRQTVTASGKIKSATQVDLKFQTSGWLAWVGVKEGDRVNKWQAIAGLDRRELQKDLQKYLLDFSKERADFDEDLKITYRDKALTDTIGRILQKNQFDLDKAVLDVEIADIALKLATLVSPISGIVTRAEPPVSGSNITPTTAVYTVADPDHLVFEAEIDETDIGKLSAGQTAQLTLDAFPNQTLPLTVDSINFQSSTDAAGSTIYLVKFNLTNDPDYPFRLGMNGEVIITTNQKEAVLTLPIEAVNNRQVQLVEAKKIIKKEVATGIESDTEIEIISGLETGQIVVTGNRSK</sequence>
<evidence type="ECO:0000313" key="5">
    <source>
        <dbReference type="Proteomes" id="UP000231081"/>
    </source>
</evidence>
<evidence type="ECO:0000256" key="3">
    <source>
        <dbReference type="ARBA" id="ARBA00023054"/>
    </source>
</evidence>
<dbReference type="NCBIfam" id="TIGR01730">
    <property type="entry name" value="RND_mfp"/>
    <property type="match status" value="1"/>
</dbReference>
<dbReference type="GO" id="GO:0030313">
    <property type="term" value="C:cell envelope"/>
    <property type="evidence" value="ECO:0007669"/>
    <property type="project" value="UniProtKB-SubCell"/>
</dbReference>
<evidence type="ECO:0000313" key="4">
    <source>
        <dbReference type="EMBL" id="PIP52705.1"/>
    </source>
</evidence>
<name>A0A2H0B4X4_9BACT</name>
<dbReference type="Gene3D" id="2.40.420.20">
    <property type="match status" value="1"/>
</dbReference>
<dbReference type="EMBL" id="PCSQ01000002">
    <property type="protein sequence ID" value="PIP52705.1"/>
    <property type="molecule type" value="Genomic_DNA"/>
</dbReference>
<dbReference type="SUPFAM" id="SSF111369">
    <property type="entry name" value="HlyD-like secretion proteins"/>
    <property type="match status" value="1"/>
</dbReference>
<organism evidence="4 5">
    <name type="scientific">Candidatus Beckwithbacteria bacterium CG23_combo_of_CG06-09_8_20_14_all_47_9</name>
    <dbReference type="NCBI Taxonomy" id="1974498"/>
    <lineage>
        <taxon>Bacteria</taxon>
        <taxon>Candidatus Beckwithiibacteriota</taxon>
    </lineage>
</organism>
<evidence type="ECO:0000256" key="1">
    <source>
        <dbReference type="ARBA" id="ARBA00004196"/>
    </source>
</evidence>
<dbReference type="GO" id="GO:0016020">
    <property type="term" value="C:membrane"/>
    <property type="evidence" value="ECO:0007669"/>
    <property type="project" value="InterPro"/>
</dbReference>
<comment type="subcellular location">
    <subcellularLocation>
        <location evidence="1">Cell envelope</location>
    </subcellularLocation>
</comment>
<accession>A0A2H0B4X4</accession>
<comment type="similarity">
    <text evidence="2">Belongs to the membrane fusion protein (MFP) (TC 8.A.1) family.</text>
</comment>
<dbReference type="GO" id="GO:0022857">
    <property type="term" value="F:transmembrane transporter activity"/>
    <property type="evidence" value="ECO:0007669"/>
    <property type="project" value="InterPro"/>
</dbReference>
<dbReference type="Proteomes" id="UP000231081">
    <property type="component" value="Unassembled WGS sequence"/>
</dbReference>